<evidence type="ECO:0000256" key="3">
    <source>
        <dbReference type="SAM" id="SignalP"/>
    </source>
</evidence>
<dbReference type="Gene3D" id="3.20.20.140">
    <property type="entry name" value="Metal-dependent hydrolases"/>
    <property type="match status" value="1"/>
</dbReference>
<proteinExistence type="predicted"/>
<keyword evidence="1" id="KW-0479">Metal-binding</keyword>
<dbReference type="GO" id="GO:0050480">
    <property type="term" value="F:imidazolonepropionase activity"/>
    <property type="evidence" value="ECO:0007669"/>
    <property type="project" value="UniProtKB-EC"/>
</dbReference>
<evidence type="ECO:0000313" key="5">
    <source>
        <dbReference type="Proteomes" id="UP001381693"/>
    </source>
</evidence>
<feature type="chain" id="PRO_5042922286" evidence="3">
    <location>
        <begin position="22"/>
        <end position="112"/>
    </location>
</feature>
<dbReference type="AlphaFoldDB" id="A0AAN8XK09"/>
<keyword evidence="3" id="KW-0732">Signal</keyword>
<keyword evidence="2 4" id="KW-0378">Hydrolase</keyword>
<dbReference type="PANTHER" id="PTHR42752:SF1">
    <property type="entry name" value="IMIDAZOLONEPROPIONASE-RELATED"/>
    <property type="match status" value="1"/>
</dbReference>
<dbReference type="GO" id="GO:0046872">
    <property type="term" value="F:metal ion binding"/>
    <property type="evidence" value="ECO:0007669"/>
    <property type="project" value="UniProtKB-KW"/>
</dbReference>
<protein>
    <submittedName>
        <fullName evidence="4">Imidazolonepropionase</fullName>
        <ecNumber evidence="4">3.5.2.7</ecNumber>
    </submittedName>
</protein>
<comment type="caution">
    <text evidence="4">The sequence shown here is derived from an EMBL/GenBank/DDBJ whole genome shotgun (WGS) entry which is preliminary data.</text>
</comment>
<reference evidence="4 5" key="1">
    <citation type="submission" date="2023-11" db="EMBL/GenBank/DDBJ databases">
        <title>Halocaridina rubra genome assembly.</title>
        <authorList>
            <person name="Smith C."/>
        </authorList>
    </citation>
    <scope>NUCLEOTIDE SEQUENCE [LARGE SCALE GENOMIC DNA]</scope>
    <source>
        <strain evidence="4">EP-1</strain>
        <tissue evidence="4">Whole</tissue>
    </source>
</reference>
<keyword evidence="5" id="KW-1185">Reference proteome</keyword>
<dbReference type="InterPro" id="IPR005920">
    <property type="entry name" value="HutI"/>
</dbReference>
<dbReference type="GO" id="GO:0019556">
    <property type="term" value="P:L-histidine catabolic process to glutamate and formamide"/>
    <property type="evidence" value="ECO:0007669"/>
    <property type="project" value="InterPro"/>
</dbReference>
<dbReference type="PANTHER" id="PTHR42752">
    <property type="entry name" value="IMIDAZOLONEPROPIONASE"/>
    <property type="match status" value="1"/>
</dbReference>
<evidence type="ECO:0000256" key="1">
    <source>
        <dbReference type="ARBA" id="ARBA00022723"/>
    </source>
</evidence>
<feature type="signal peptide" evidence="3">
    <location>
        <begin position="1"/>
        <end position="21"/>
    </location>
</feature>
<gene>
    <name evidence="4" type="primary">AMDHD1_2</name>
    <name evidence="4" type="ORF">SK128_009213</name>
</gene>
<dbReference type="EC" id="3.5.2.7" evidence="4"/>
<dbReference type="Proteomes" id="UP001381693">
    <property type="component" value="Unassembled WGS sequence"/>
</dbReference>
<dbReference type="SUPFAM" id="SSF51556">
    <property type="entry name" value="Metallo-dependent hydrolases"/>
    <property type="match status" value="1"/>
</dbReference>
<evidence type="ECO:0000256" key="2">
    <source>
        <dbReference type="ARBA" id="ARBA00022801"/>
    </source>
</evidence>
<sequence length="112" mass="11989">MGYLGITGCVLVLPLPQLAGASYMEVHGAGGGINFTVEKTRAASEDKLLDELMLRLQRMSKAGTTLAECKSGYGLDVKTELKMLRVLEQAKSKAPLTISSTFCGAHSIPRFV</sequence>
<evidence type="ECO:0000313" key="4">
    <source>
        <dbReference type="EMBL" id="KAK7079955.1"/>
    </source>
</evidence>
<dbReference type="InterPro" id="IPR032466">
    <property type="entry name" value="Metal_Hydrolase"/>
</dbReference>
<dbReference type="EMBL" id="JAXCGZ010006239">
    <property type="protein sequence ID" value="KAK7079955.1"/>
    <property type="molecule type" value="Genomic_DNA"/>
</dbReference>
<dbReference type="GO" id="GO:0005737">
    <property type="term" value="C:cytoplasm"/>
    <property type="evidence" value="ECO:0007669"/>
    <property type="project" value="InterPro"/>
</dbReference>
<organism evidence="4 5">
    <name type="scientific">Halocaridina rubra</name>
    <name type="common">Hawaiian red shrimp</name>
    <dbReference type="NCBI Taxonomy" id="373956"/>
    <lineage>
        <taxon>Eukaryota</taxon>
        <taxon>Metazoa</taxon>
        <taxon>Ecdysozoa</taxon>
        <taxon>Arthropoda</taxon>
        <taxon>Crustacea</taxon>
        <taxon>Multicrustacea</taxon>
        <taxon>Malacostraca</taxon>
        <taxon>Eumalacostraca</taxon>
        <taxon>Eucarida</taxon>
        <taxon>Decapoda</taxon>
        <taxon>Pleocyemata</taxon>
        <taxon>Caridea</taxon>
        <taxon>Atyoidea</taxon>
        <taxon>Atyidae</taxon>
        <taxon>Halocaridina</taxon>
    </lineage>
</organism>
<name>A0AAN8XK09_HALRR</name>
<accession>A0AAN8XK09</accession>